<evidence type="ECO:0000256" key="4">
    <source>
        <dbReference type="ARBA" id="ARBA00022827"/>
    </source>
</evidence>
<reference evidence="8" key="1">
    <citation type="submission" date="2022-07" db="EMBL/GenBank/DDBJ databases">
        <title>Evaluation of T. orientalis genome assembly methods using nanopore sequencing and analysis of variation between genomes.</title>
        <authorList>
            <person name="Yam J."/>
            <person name="Micallef M.L."/>
            <person name="Liu M."/>
            <person name="Djordjevic S.P."/>
            <person name="Bogema D.R."/>
            <person name="Jenkins C."/>
        </authorList>
    </citation>
    <scope>NUCLEOTIDE SEQUENCE</scope>
    <source>
        <strain evidence="8">Goon Nure</strain>
    </source>
</reference>
<accession>A0A976SJ12</accession>
<comment type="cofactor">
    <cofactor evidence="1">
        <name>FAD</name>
        <dbReference type="ChEBI" id="CHEBI:57692"/>
    </cofactor>
</comment>
<dbReference type="EMBL" id="CP056070">
    <property type="protein sequence ID" value="UVC49774.1"/>
    <property type="molecule type" value="Genomic_DNA"/>
</dbReference>
<keyword evidence="6" id="KW-1015">Disulfide bond</keyword>
<evidence type="ECO:0000256" key="2">
    <source>
        <dbReference type="ARBA" id="ARBA00012512"/>
    </source>
</evidence>
<dbReference type="AlphaFoldDB" id="A0A976SJ12"/>
<dbReference type="Pfam" id="PF04777">
    <property type="entry name" value="Evr1_Alr"/>
    <property type="match status" value="1"/>
</dbReference>
<evidence type="ECO:0000256" key="5">
    <source>
        <dbReference type="ARBA" id="ARBA00023002"/>
    </source>
</evidence>
<dbReference type="InterPro" id="IPR036774">
    <property type="entry name" value="ERV/ALR_sulphydryl_oxid_sf"/>
</dbReference>
<evidence type="ECO:0000259" key="7">
    <source>
        <dbReference type="Pfam" id="PF04777"/>
    </source>
</evidence>
<evidence type="ECO:0000256" key="1">
    <source>
        <dbReference type="ARBA" id="ARBA00001974"/>
    </source>
</evidence>
<keyword evidence="3" id="KW-0285">Flavoprotein</keyword>
<keyword evidence="4" id="KW-0274">FAD</keyword>
<evidence type="ECO:0000256" key="6">
    <source>
        <dbReference type="ARBA" id="ARBA00023157"/>
    </source>
</evidence>
<dbReference type="Gene3D" id="1.20.120.310">
    <property type="entry name" value="ERV/ALR sulfhydryl oxidase domain"/>
    <property type="match status" value="1"/>
</dbReference>
<dbReference type="InterPro" id="IPR017905">
    <property type="entry name" value="ERV/ALR_sulphydryl_oxidase"/>
</dbReference>
<evidence type="ECO:0000313" key="9">
    <source>
        <dbReference type="Proteomes" id="UP000244811"/>
    </source>
</evidence>
<proteinExistence type="predicted"/>
<dbReference type="EC" id="1.8.3.2" evidence="2"/>
<protein>
    <recommendedName>
        <fullName evidence="2">thiol oxidase</fullName>
        <ecNumber evidence="2">1.8.3.2</ecNumber>
    </recommendedName>
</protein>
<dbReference type="Proteomes" id="UP000244811">
    <property type="component" value="Chromosome 3"/>
</dbReference>
<gene>
    <name evidence="8" type="ORF">MACK_003887</name>
</gene>
<sequence>MDKKYTFEDSMNAMDRNEATDPCSSQWMLLWTYGAYIQEKPTIEEKKALEIFYKTIPDLCTNKCYHTFLANFPPKAETRRKLMGWLQTAENSCRIQNGLKTRPFNYKELLRRWRYPDGYL</sequence>
<evidence type="ECO:0000313" key="8">
    <source>
        <dbReference type="EMBL" id="UVC49774.1"/>
    </source>
</evidence>
<name>A0A976SJ12_THEOR</name>
<dbReference type="GO" id="GO:0016972">
    <property type="term" value="F:thiol oxidase activity"/>
    <property type="evidence" value="ECO:0007669"/>
    <property type="project" value="UniProtKB-EC"/>
</dbReference>
<organism evidence="8 9">
    <name type="scientific">Theileria orientalis</name>
    <dbReference type="NCBI Taxonomy" id="68886"/>
    <lineage>
        <taxon>Eukaryota</taxon>
        <taxon>Sar</taxon>
        <taxon>Alveolata</taxon>
        <taxon>Apicomplexa</taxon>
        <taxon>Aconoidasida</taxon>
        <taxon>Piroplasmida</taxon>
        <taxon>Theileriidae</taxon>
        <taxon>Theileria</taxon>
    </lineage>
</organism>
<evidence type="ECO:0000256" key="3">
    <source>
        <dbReference type="ARBA" id="ARBA00022630"/>
    </source>
</evidence>
<keyword evidence="5" id="KW-0560">Oxidoreductase</keyword>
<feature type="domain" description="ERV/ALR sulfhydryl oxidase" evidence="7">
    <location>
        <begin position="25"/>
        <end position="114"/>
    </location>
</feature>